<comment type="caution">
    <text evidence="1">The sequence shown here is derived from an EMBL/GenBank/DDBJ whole genome shotgun (WGS) entry which is preliminary data.</text>
</comment>
<keyword evidence="1" id="KW-0328">Glycosyltransferase</keyword>
<feature type="non-terminal residue" evidence="1">
    <location>
        <position position="1"/>
    </location>
</feature>
<protein>
    <submittedName>
        <fullName evidence="1">Mannosyltransferase</fullName>
    </submittedName>
</protein>
<name>A0ABP0MIJ6_9DINO</name>
<sequence length="493" mass="58833">YYRDHLEQHEPLIRKVEETFMCQVPDTGEPIVNVAKLRSARPKSQGLSRAARMRIKQRTLTPPVKERSDIHRAKISAALVRAQFLHLERRTEQAWRQQLQHSRQERARRERPWLAVMGAIAALAAMKRVVTVWREAKSLALSDVQWRIPFVYGLKAIHLERLSASALVMQKEERKRQRHEAIWKEWKKLLRTLIVYVKFRLPLKKTRSIDKIKSFMRASARPYMLRRTVKHFVQSVLLVQRALRHQAHIFRTVQQHILQPFVWATETQLLCDAFRMRKAEAATRIEAYLEEVKLKEWEKEVKLMWLDRAQVWRDGSRRFRPQLSRHEDHPSVHLEEDHIRHVASAPARMHNRPTGRGSQLQKTLDMIQPQGHGRKTFSLRKSLHGRNFLVMDTLRMDPRDAEEITRQMLLNSVDAWWSQYRTYRSAEELSKQNWINWRQDVLRRPDALIWDAPEVLKYPEMSFSAQGYQWLHKEVENRLRERPEFRSLIGEGF</sequence>
<reference evidence="1 2" key="1">
    <citation type="submission" date="2024-02" db="EMBL/GenBank/DDBJ databases">
        <authorList>
            <person name="Chen Y."/>
            <person name="Shah S."/>
            <person name="Dougan E. K."/>
            <person name="Thang M."/>
            <person name="Chan C."/>
        </authorList>
    </citation>
    <scope>NUCLEOTIDE SEQUENCE [LARGE SCALE GENOMIC DNA]</scope>
</reference>
<evidence type="ECO:0000313" key="2">
    <source>
        <dbReference type="Proteomes" id="UP001642464"/>
    </source>
</evidence>
<dbReference type="Proteomes" id="UP001642464">
    <property type="component" value="Unassembled WGS sequence"/>
</dbReference>
<organism evidence="1 2">
    <name type="scientific">Durusdinium trenchii</name>
    <dbReference type="NCBI Taxonomy" id="1381693"/>
    <lineage>
        <taxon>Eukaryota</taxon>
        <taxon>Sar</taxon>
        <taxon>Alveolata</taxon>
        <taxon>Dinophyceae</taxon>
        <taxon>Suessiales</taxon>
        <taxon>Symbiodiniaceae</taxon>
        <taxon>Durusdinium</taxon>
    </lineage>
</organism>
<dbReference type="GO" id="GO:0016757">
    <property type="term" value="F:glycosyltransferase activity"/>
    <property type="evidence" value="ECO:0007669"/>
    <property type="project" value="UniProtKB-KW"/>
</dbReference>
<evidence type="ECO:0000313" key="1">
    <source>
        <dbReference type="EMBL" id="CAK9051298.1"/>
    </source>
</evidence>
<gene>
    <name evidence="1" type="ORF">SCF082_LOCUS28166</name>
</gene>
<keyword evidence="1" id="KW-0808">Transferase</keyword>
<accession>A0ABP0MIJ6</accession>
<dbReference type="EMBL" id="CAXAMM010022146">
    <property type="protein sequence ID" value="CAK9051298.1"/>
    <property type="molecule type" value="Genomic_DNA"/>
</dbReference>
<keyword evidence="2" id="KW-1185">Reference proteome</keyword>
<proteinExistence type="predicted"/>